<proteinExistence type="predicted"/>
<gene>
    <name evidence="1" type="ORF">GCM10010346_64920</name>
</gene>
<dbReference type="RefSeq" id="WP_138894683.1">
    <property type="nucleotide sequence ID" value="NZ_BMVO01000046.1"/>
</dbReference>
<sequence length="205" mass="22648">MTIRLPEHPLTASLRLRQGDARQARAIMVRRDGDRFIATYDPERASLDTVIMLGRVRLSSEGITVSEVILEDHAPDLTTLYRAASKLLLGVQITSGPRITEPVVKTLSQDPTQTTYFIPEGWDLADALDRLPAAFAAARPEVARNLKRIEQAKKDSGKEVDEFLDMVAVLILETGDPDGVYDQVLRLIRQVHAEQAVATAHARAA</sequence>
<keyword evidence="2" id="KW-1185">Reference proteome</keyword>
<protein>
    <submittedName>
        <fullName evidence="1">Uncharacterized protein</fullName>
    </submittedName>
</protein>
<organism evidence="1 2">
    <name type="scientific">Streptomyces chryseus</name>
    <dbReference type="NCBI Taxonomy" id="68186"/>
    <lineage>
        <taxon>Bacteria</taxon>
        <taxon>Bacillati</taxon>
        <taxon>Actinomycetota</taxon>
        <taxon>Actinomycetes</taxon>
        <taxon>Kitasatosporales</taxon>
        <taxon>Streptomycetaceae</taxon>
        <taxon>Streptomyces</taxon>
    </lineage>
</organism>
<comment type="caution">
    <text evidence="1">The sequence shown here is derived from an EMBL/GenBank/DDBJ whole genome shotgun (WGS) entry which is preliminary data.</text>
</comment>
<accession>A0ABQ3EBM8</accession>
<dbReference type="Proteomes" id="UP000599437">
    <property type="component" value="Unassembled WGS sequence"/>
</dbReference>
<reference evidence="2" key="1">
    <citation type="journal article" date="2019" name="Int. J. Syst. Evol. Microbiol.">
        <title>The Global Catalogue of Microorganisms (GCM) 10K type strain sequencing project: providing services to taxonomists for standard genome sequencing and annotation.</title>
        <authorList>
            <consortium name="The Broad Institute Genomics Platform"/>
            <consortium name="The Broad Institute Genome Sequencing Center for Infectious Disease"/>
            <person name="Wu L."/>
            <person name="Ma J."/>
        </authorList>
    </citation>
    <scope>NUCLEOTIDE SEQUENCE [LARGE SCALE GENOMIC DNA]</scope>
    <source>
        <strain evidence="2">JCM 4737</strain>
    </source>
</reference>
<name>A0ABQ3EBM8_9ACTN</name>
<dbReference type="EMBL" id="BMVO01000046">
    <property type="protein sequence ID" value="GHB32688.1"/>
    <property type="molecule type" value="Genomic_DNA"/>
</dbReference>
<evidence type="ECO:0000313" key="1">
    <source>
        <dbReference type="EMBL" id="GHB32688.1"/>
    </source>
</evidence>
<evidence type="ECO:0000313" key="2">
    <source>
        <dbReference type="Proteomes" id="UP000599437"/>
    </source>
</evidence>